<dbReference type="PANTHER" id="PTHR45754">
    <property type="entry name" value="METHYLENETETRAHYDROFOLATE REDUCTASE"/>
    <property type="match status" value="1"/>
</dbReference>
<reference evidence="2 3" key="1">
    <citation type="submission" date="2021-07" db="EMBL/GenBank/DDBJ databases">
        <title>Stakelama flava sp. nov., a novel endophytic bacterium isolated from branch of Kandelia candel.</title>
        <authorList>
            <person name="Tuo L."/>
        </authorList>
    </citation>
    <scope>NUCLEOTIDE SEQUENCE [LARGE SCALE GENOMIC DNA]</scope>
    <source>
        <strain evidence="2 3">CBK3Z-3</strain>
    </source>
</reference>
<dbReference type="PANTHER" id="PTHR45754:SF3">
    <property type="entry name" value="METHYLENETETRAHYDROFOLATE REDUCTASE (NADPH)"/>
    <property type="match status" value="1"/>
</dbReference>
<comment type="caution">
    <text evidence="2">The sequence shown here is derived from an EMBL/GenBank/DDBJ whole genome shotgun (WGS) entry which is preliminary data.</text>
</comment>
<dbReference type="Proteomes" id="UP001197214">
    <property type="component" value="Unassembled WGS sequence"/>
</dbReference>
<name>A0ABS6XPJ0_9SPHN</name>
<dbReference type="EMBL" id="JAHWZX010000018">
    <property type="protein sequence ID" value="MBW4332135.1"/>
    <property type="molecule type" value="Genomic_DNA"/>
</dbReference>
<keyword evidence="3" id="KW-1185">Reference proteome</keyword>
<sequence>MIDSGDAPRADLLSGFSFEISAKDAMRLEAIRPIVPDGTVVSITYLPNESDEARIAAAAQLRALGLTPMPHVAARRVASADTLQRFLDGLSCGAGVERLFVIAGDLAQPAGPFADARALISAVDPARHGIRTVGIAGYPEGHPAISRERLDQARRDKIADLSGSGVEIEILTQFAFDGAPIVDWLRDIRADGFGGMVRVGLPGPANVGTLLRFAARCGVGASAKVMAKYGTSLAKLFNTAGPDLLYAELAREIDPAVLGPVTVHLYPFGGLQKMAEWAAAGAAIAR</sequence>
<evidence type="ECO:0000313" key="3">
    <source>
        <dbReference type="Proteomes" id="UP001197214"/>
    </source>
</evidence>
<proteinExistence type="predicted"/>
<dbReference type="EC" id="1.5.1.54" evidence="1"/>
<gene>
    <name evidence="2" type="ORF">KY084_14810</name>
</gene>
<protein>
    <recommendedName>
        <fullName evidence="1">methylenetetrahydrofolate reductase (NADH)</fullName>
        <ecNumber evidence="1">1.5.1.54</ecNumber>
    </recommendedName>
</protein>
<dbReference type="GO" id="GO:0004489">
    <property type="term" value="F:methylenetetrahydrofolate reductase [NAD(P)H] activity"/>
    <property type="evidence" value="ECO:0007669"/>
    <property type="project" value="UniProtKB-EC"/>
</dbReference>
<keyword evidence="2" id="KW-0560">Oxidoreductase</keyword>
<evidence type="ECO:0000256" key="1">
    <source>
        <dbReference type="ARBA" id="ARBA00034529"/>
    </source>
</evidence>
<accession>A0ABS6XPJ0</accession>
<organism evidence="2 3">
    <name type="scientific">Stakelama flava</name>
    <dbReference type="NCBI Taxonomy" id="2860338"/>
    <lineage>
        <taxon>Bacteria</taxon>
        <taxon>Pseudomonadati</taxon>
        <taxon>Pseudomonadota</taxon>
        <taxon>Alphaproteobacteria</taxon>
        <taxon>Sphingomonadales</taxon>
        <taxon>Sphingomonadaceae</taxon>
        <taxon>Stakelama</taxon>
    </lineage>
</organism>
<evidence type="ECO:0000313" key="2">
    <source>
        <dbReference type="EMBL" id="MBW4332135.1"/>
    </source>
</evidence>